<evidence type="ECO:0008006" key="3">
    <source>
        <dbReference type="Google" id="ProtNLM"/>
    </source>
</evidence>
<name>A0ABT1D962_9PROT</name>
<evidence type="ECO:0000313" key="1">
    <source>
        <dbReference type="EMBL" id="MCO6418399.1"/>
    </source>
</evidence>
<evidence type="ECO:0000313" key="2">
    <source>
        <dbReference type="Proteomes" id="UP001523392"/>
    </source>
</evidence>
<keyword evidence="2" id="KW-1185">Reference proteome</keyword>
<comment type="caution">
    <text evidence="1">The sequence shown here is derived from an EMBL/GenBank/DDBJ whole genome shotgun (WGS) entry which is preliminary data.</text>
</comment>
<dbReference type="Proteomes" id="UP001523392">
    <property type="component" value="Unassembled WGS sequence"/>
</dbReference>
<sequence>MSLTTTIATWIVLDGKAEASEYPSVGVDSSRPEFQEVYWRCIALFFLSARIHNPGNELQLYCNRRVAEAAPPRIGALLGDLGVTEVTLPLTHRLPPEAASRWGNVFYEIDILRHFAAQEGAPPLLLADSDCIWRRPFAPFEARLQAEQCLLYTLRPEDQKNYQGEVLINGMSRRRMAAMAEELFGRGPDGEMPFQGGEFSAFTVGWCRQALPMAEVLWDYACAEAEQPDAIRTEEHVWSIIAVALGVRPYNANDIVRRIWTNYDAANARPEDLDLTLWHLPSEKKFGFRRMWHALEGAQASPLALSPEALNSMSRRFMGVPQRGPRKAALDFAAKIRERLGLSAGLGRAA</sequence>
<accession>A0ABT1D962</accession>
<proteinExistence type="predicted"/>
<protein>
    <recommendedName>
        <fullName evidence="3">Nucleotide-diphospho-sugar transferase</fullName>
    </recommendedName>
</protein>
<dbReference type="EMBL" id="JAFIRR010000128">
    <property type="protein sequence ID" value="MCO6418399.1"/>
    <property type="molecule type" value="Genomic_DNA"/>
</dbReference>
<organism evidence="1 2">
    <name type="scientific">Siccirubricoccus soli</name>
    <dbReference type="NCBI Taxonomy" id="2899147"/>
    <lineage>
        <taxon>Bacteria</taxon>
        <taxon>Pseudomonadati</taxon>
        <taxon>Pseudomonadota</taxon>
        <taxon>Alphaproteobacteria</taxon>
        <taxon>Acetobacterales</taxon>
        <taxon>Roseomonadaceae</taxon>
        <taxon>Siccirubricoccus</taxon>
    </lineage>
</organism>
<reference evidence="1 2" key="1">
    <citation type="submission" date="2021-12" db="EMBL/GenBank/DDBJ databases">
        <title>Siccirubricoccus leaddurans sp. nov., a high concentration Zn2+ tolerance bacterium.</title>
        <authorList>
            <person name="Cao Y."/>
        </authorList>
    </citation>
    <scope>NUCLEOTIDE SEQUENCE [LARGE SCALE GENOMIC DNA]</scope>
    <source>
        <strain evidence="1 2">KC 17139</strain>
    </source>
</reference>
<gene>
    <name evidence="1" type="ORF">JYK14_19845</name>
</gene>
<dbReference type="RefSeq" id="WP_252955029.1">
    <property type="nucleotide sequence ID" value="NZ_JAFIRR010000128.1"/>
</dbReference>